<keyword evidence="9" id="KW-0472">Membrane</keyword>
<keyword evidence="7 8" id="KW-0349">Heme</keyword>
<dbReference type="InterPro" id="IPR017972">
    <property type="entry name" value="Cyt_P450_CS"/>
</dbReference>
<sequence>MEKNRAVIRELLKFEFELGHTVKEPIENINRAMEAGTVVQRTELRYNGNMISIFVLALYSIISLILFYNFYYKRRKLPPGPTPLPLVGNMWSFMRNPPGDTLHLEWQKKYGPIYTMWLGETPVVCISEYSKIIETFLKDGDTYAGRFNFVEFDKIVNMRSIGGVIFTEGDLWKEQRRFALHVLRDFGLGKNLMQEMVLTELETLCAKVDKDIENGKKEHNIASHIDIGIGSIINMLMFGYRFYGDRELEFYKVKKYAADFVHEFGQAISMMIQSQPYLLRNLPVFDKQYNKMVEVSTAFFNFFGDHIEAHKQDFDEDEPATDFVGAFLKEKARRDKLGDHHYFSINQLRGMCFDLWVAGQETTSTSLAWGIVHLVINLDVQEKLHEELDRVIGCGRWITVADRPQLPYTCAVVNELQRMANLVPNNVMHSTTRDVTVDGYFFPKGTAITHQVSAVLYDDQVFKEASKFDPTRFLDDKGQIVKCDELVPFGVGKRQCLGESLARMELFLFTANIFNHYRITPGDKLPSLARANGLTVECPPFTCRIDKRH</sequence>
<evidence type="ECO:0000256" key="1">
    <source>
        <dbReference type="ARBA" id="ARBA00001971"/>
    </source>
</evidence>
<evidence type="ECO:0000313" key="10">
    <source>
        <dbReference type="EMBL" id="KAI1702519.1"/>
    </source>
</evidence>
<evidence type="ECO:0000256" key="7">
    <source>
        <dbReference type="PIRSR" id="PIRSR602401-1"/>
    </source>
</evidence>
<dbReference type="GO" id="GO:0020037">
    <property type="term" value="F:heme binding"/>
    <property type="evidence" value="ECO:0007669"/>
    <property type="project" value="InterPro"/>
</dbReference>
<evidence type="ECO:0000313" key="11">
    <source>
        <dbReference type="Proteomes" id="UP001201812"/>
    </source>
</evidence>
<dbReference type="PROSITE" id="PS00086">
    <property type="entry name" value="CYTOCHROME_P450"/>
    <property type="match status" value="1"/>
</dbReference>
<keyword evidence="5 7" id="KW-0408">Iron</keyword>
<dbReference type="InterPro" id="IPR002401">
    <property type="entry name" value="Cyt_P450_E_grp-I"/>
</dbReference>
<keyword evidence="4 8" id="KW-0560">Oxidoreductase</keyword>
<keyword evidence="3 7" id="KW-0479">Metal-binding</keyword>
<comment type="caution">
    <text evidence="10">The sequence shown here is derived from an EMBL/GenBank/DDBJ whole genome shotgun (WGS) entry which is preliminary data.</text>
</comment>
<dbReference type="InterPro" id="IPR001128">
    <property type="entry name" value="Cyt_P450"/>
</dbReference>
<dbReference type="GO" id="GO:0005737">
    <property type="term" value="C:cytoplasm"/>
    <property type="evidence" value="ECO:0007669"/>
    <property type="project" value="TreeGrafter"/>
</dbReference>
<dbReference type="Pfam" id="PF00067">
    <property type="entry name" value="p450"/>
    <property type="match status" value="1"/>
</dbReference>
<dbReference type="AlphaFoldDB" id="A0AAD4MS83"/>
<organism evidence="10 11">
    <name type="scientific">Ditylenchus destructor</name>
    <dbReference type="NCBI Taxonomy" id="166010"/>
    <lineage>
        <taxon>Eukaryota</taxon>
        <taxon>Metazoa</taxon>
        <taxon>Ecdysozoa</taxon>
        <taxon>Nematoda</taxon>
        <taxon>Chromadorea</taxon>
        <taxon>Rhabditida</taxon>
        <taxon>Tylenchina</taxon>
        <taxon>Tylenchomorpha</taxon>
        <taxon>Sphaerularioidea</taxon>
        <taxon>Anguinidae</taxon>
        <taxon>Anguininae</taxon>
        <taxon>Ditylenchus</taxon>
    </lineage>
</organism>
<proteinExistence type="inferred from homology"/>
<dbReference type="PRINTS" id="PR00463">
    <property type="entry name" value="EP450I"/>
</dbReference>
<evidence type="ECO:0000256" key="8">
    <source>
        <dbReference type="RuleBase" id="RU000461"/>
    </source>
</evidence>
<evidence type="ECO:0000256" key="2">
    <source>
        <dbReference type="ARBA" id="ARBA00010617"/>
    </source>
</evidence>
<dbReference type="GO" id="GO:0006805">
    <property type="term" value="P:xenobiotic metabolic process"/>
    <property type="evidence" value="ECO:0007669"/>
    <property type="project" value="TreeGrafter"/>
</dbReference>
<accession>A0AAD4MS83</accession>
<dbReference type="FunFam" id="1.10.630.10:FF:000036">
    <property type="entry name" value="CYtochrome P450 family"/>
    <property type="match status" value="1"/>
</dbReference>
<dbReference type="PRINTS" id="PR00385">
    <property type="entry name" value="P450"/>
</dbReference>
<keyword evidence="9" id="KW-0812">Transmembrane</keyword>
<keyword evidence="6 8" id="KW-0503">Monooxygenase</keyword>
<comment type="cofactor">
    <cofactor evidence="1 7">
        <name>heme</name>
        <dbReference type="ChEBI" id="CHEBI:30413"/>
    </cofactor>
</comment>
<evidence type="ECO:0000256" key="4">
    <source>
        <dbReference type="ARBA" id="ARBA00023002"/>
    </source>
</evidence>
<dbReference type="SUPFAM" id="SSF48264">
    <property type="entry name" value="Cytochrome P450"/>
    <property type="match status" value="1"/>
</dbReference>
<dbReference type="Gene3D" id="1.10.630.10">
    <property type="entry name" value="Cytochrome P450"/>
    <property type="match status" value="1"/>
</dbReference>
<dbReference type="InterPro" id="IPR050182">
    <property type="entry name" value="Cytochrome_P450_fam2"/>
</dbReference>
<name>A0AAD4MS83_9BILA</name>
<dbReference type="EMBL" id="JAKKPZ010000097">
    <property type="protein sequence ID" value="KAI1702519.1"/>
    <property type="molecule type" value="Genomic_DNA"/>
</dbReference>
<dbReference type="GO" id="GO:0006082">
    <property type="term" value="P:organic acid metabolic process"/>
    <property type="evidence" value="ECO:0007669"/>
    <property type="project" value="TreeGrafter"/>
</dbReference>
<evidence type="ECO:0000256" key="6">
    <source>
        <dbReference type="ARBA" id="ARBA00023033"/>
    </source>
</evidence>
<dbReference type="CDD" id="cd20617">
    <property type="entry name" value="CYP1_2-like"/>
    <property type="match status" value="1"/>
</dbReference>
<keyword evidence="11" id="KW-1185">Reference proteome</keyword>
<comment type="similarity">
    <text evidence="2 8">Belongs to the cytochrome P450 family.</text>
</comment>
<evidence type="ECO:0000256" key="5">
    <source>
        <dbReference type="ARBA" id="ARBA00023004"/>
    </source>
</evidence>
<reference evidence="10" key="1">
    <citation type="submission" date="2022-01" db="EMBL/GenBank/DDBJ databases">
        <title>Genome Sequence Resource for Two Populations of Ditylenchus destructor, the Migratory Endoparasitic Phytonematode.</title>
        <authorList>
            <person name="Zhang H."/>
            <person name="Lin R."/>
            <person name="Xie B."/>
        </authorList>
    </citation>
    <scope>NUCLEOTIDE SEQUENCE</scope>
    <source>
        <strain evidence="10">BazhouSP</strain>
    </source>
</reference>
<keyword evidence="9" id="KW-1133">Transmembrane helix</keyword>
<dbReference type="PANTHER" id="PTHR24300:SF375">
    <property type="entry name" value="CYTOCHROME P450 FAMILY"/>
    <property type="match status" value="1"/>
</dbReference>
<evidence type="ECO:0000256" key="9">
    <source>
        <dbReference type="SAM" id="Phobius"/>
    </source>
</evidence>
<evidence type="ECO:0000256" key="3">
    <source>
        <dbReference type="ARBA" id="ARBA00022723"/>
    </source>
</evidence>
<gene>
    <name evidence="10" type="ORF">DdX_15418</name>
</gene>
<dbReference type="Proteomes" id="UP001201812">
    <property type="component" value="Unassembled WGS sequence"/>
</dbReference>
<protein>
    <submittedName>
        <fullName evidence="10">Cytochrome p450 domain-containing protein</fullName>
    </submittedName>
</protein>
<dbReference type="PANTHER" id="PTHR24300">
    <property type="entry name" value="CYTOCHROME P450 508A4-RELATED"/>
    <property type="match status" value="1"/>
</dbReference>
<feature type="binding site" description="axial binding residue" evidence="7">
    <location>
        <position position="496"/>
    </location>
    <ligand>
        <name>heme</name>
        <dbReference type="ChEBI" id="CHEBI:30413"/>
    </ligand>
    <ligandPart>
        <name>Fe</name>
        <dbReference type="ChEBI" id="CHEBI:18248"/>
    </ligandPart>
</feature>
<dbReference type="InterPro" id="IPR036396">
    <property type="entry name" value="Cyt_P450_sf"/>
</dbReference>
<dbReference type="GO" id="GO:0005506">
    <property type="term" value="F:iron ion binding"/>
    <property type="evidence" value="ECO:0007669"/>
    <property type="project" value="InterPro"/>
</dbReference>
<feature type="transmembrane region" description="Helical" evidence="9">
    <location>
        <begin position="50"/>
        <end position="71"/>
    </location>
</feature>
<dbReference type="GO" id="GO:0016712">
    <property type="term" value="F:oxidoreductase activity, acting on paired donors, with incorporation or reduction of molecular oxygen, reduced flavin or flavoprotein as one donor, and incorporation of one atom of oxygen"/>
    <property type="evidence" value="ECO:0007669"/>
    <property type="project" value="TreeGrafter"/>
</dbReference>